<dbReference type="Pfam" id="PF00450">
    <property type="entry name" value="Peptidase_S10"/>
    <property type="match status" value="1"/>
</dbReference>
<dbReference type="OrthoDB" id="443318at2759"/>
<dbReference type="InterPro" id="IPR018202">
    <property type="entry name" value="Ser_caboxypep_ser_AS"/>
</dbReference>
<dbReference type="PANTHER" id="PTHR11802:SF51">
    <property type="entry name" value="VACUOLAR SERINE-TYPE CARBOXYPEPTIDASE ATG42"/>
    <property type="match status" value="1"/>
</dbReference>
<comment type="subcellular location">
    <subcellularLocation>
        <location evidence="1">Vacuole</location>
    </subcellularLocation>
</comment>
<reference evidence="13" key="1">
    <citation type="submission" date="2018-06" db="EMBL/GenBank/DDBJ databases">
        <authorList>
            <person name="Guldener U."/>
        </authorList>
    </citation>
    <scope>NUCLEOTIDE SEQUENCE [LARGE SCALE GENOMIC DNA]</scope>
    <source>
        <strain evidence="13">UTAD17</strain>
    </source>
</reference>
<organism evidence="12 13">
    <name type="scientific">Saccharomycodes ludwigii</name>
    <dbReference type="NCBI Taxonomy" id="36035"/>
    <lineage>
        <taxon>Eukaryota</taxon>
        <taxon>Fungi</taxon>
        <taxon>Dikarya</taxon>
        <taxon>Ascomycota</taxon>
        <taxon>Saccharomycotina</taxon>
        <taxon>Saccharomycetes</taxon>
        <taxon>Saccharomycodales</taxon>
        <taxon>Saccharomycodaceae</taxon>
        <taxon>Saccharomycodes</taxon>
    </lineage>
</organism>
<evidence type="ECO:0000256" key="11">
    <source>
        <dbReference type="RuleBase" id="RU361156"/>
    </source>
</evidence>
<dbReference type="VEuPathDB" id="FungiDB:SCODWIG_01484"/>
<dbReference type="InterPro" id="IPR033124">
    <property type="entry name" value="Ser_caboxypep_his_AS"/>
</dbReference>
<evidence type="ECO:0000256" key="8">
    <source>
        <dbReference type="ARBA" id="ARBA00023157"/>
    </source>
</evidence>
<keyword evidence="3" id="KW-0926">Vacuole</keyword>
<dbReference type="EMBL" id="UFAJ01000193">
    <property type="protein sequence ID" value="SSD59723.1"/>
    <property type="molecule type" value="Genomic_DNA"/>
</dbReference>
<dbReference type="PROSITE" id="PS00131">
    <property type="entry name" value="CARBOXYPEPT_SER_SER"/>
    <property type="match status" value="1"/>
</dbReference>
<keyword evidence="13" id="KW-1185">Reference proteome</keyword>
<dbReference type="GO" id="GO:0004185">
    <property type="term" value="F:serine-type carboxypeptidase activity"/>
    <property type="evidence" value="ECO:0007669"/>
    <property type="project" value="UniProtKB-UniRule"/>
</dbReference>
<evidence type="ECO:0000256" key="2">
    <source>
        <dbReference type="ARBA" id="ARBA00009431"/>
    </source>
</evidence>
<keyword evidence="5 11" id="KW-0645">Protease</keyword>
<accession>A0A376B4Z1</accession>
<evidence type="ECO:0000256" key="6">
    <source>
        <dbReference type="ARBA" id="ARBA00022729"/>
    </source>
</evidence>
<dbReference type="Gene3D" id="3.40.50.1820">
    <property type="entry name" value="alpha/beta hydrolase"/>
    <property type="match status" value="1"/>
</dbReference>
<evidence type="ECO:0000313" key="12">
    <source>
        <dbReference type="EMBL" id="SSD59723.1"/>
    </source>
</evidence>
<dbReference type="InterPro" id="IPR001563">
    <property type="entry name" value="Peptidase_S10"/>
</dbReference>
<protein>
    <recommendedName>
        <fullName evidence="11">Carboxypeptidase</fullName>
        <ecNumber evidence="11">3.4.16.-</ecNumber>
    </recommendedName>
</protein>
<dbReference type="PROSITE" id="PS00560">
    <property type="entry name" value="CARBOXYPEPT_SER_HIS"/>
    <property type="match status" value="1"/>
</dbReference>
<keyword evidence="6 11" id="KW-0732">Signal</keyword>
<name>A0A376B4Z1_9ASCO</name>
<dbReference type="GO" id="GO:0046938">
    <property type="term" value="P:phytochelatin biosynthetic process"/>
    <property type="evidence" value="ECO:0007669"/>
    <property type="project" value="UniProtKB-ARBA"/>
</dbReference>
<evidence type="ECO:0000256" key="4">
    <source>
        <dbReference type="ARBA" id="ARBA00022645"/>
    </source>
</evidence>
<sequence>MVFIYKLITILLLLVTAANSLPTLKKKNLELPHALKQTYGHKNNNGNEFQVFQSNTDTDYSIRIKKIDPSILGVDTVQQWSGYLDYKDTKHFFYWFFESRNDPKNDPVILWLNGGPGCSSFTGLFFELGPSSISANLTPVYNPFSWNNNASVIFLEQPVGVGFSYSDDEQVTSTAVAGKDVYNFLELFFNQFPHLRSNKFHIAGESYAGHYIPQIAHEIAIEHSSDASFKLSSIMIGNGITDPLVQYKYYQPMACGKGGYPQVLTDEDCAKMESEIPRCELLNKGCYLSKTSFACIGANMYCENSVIGPYEKTGLNVYDIRAPCETDDGNCYIGQTYIEQYMNLKEVQEALGSDVDSYKGCSDAVFLGFALTGDGNKPFQEYVAELVDRNIPVLIYAGDKDYICNWLGNLGWVDHLDWTGKELFETLPLRPWYKDGVQYGQFKSLGSFNFLRVYDAGHMVPYDQPEASLAMVNSWISGSFS</sequence>
<dbReference type="PRINTS" id="PR00724">
    <property type="entry name" value="CRBOXYPTASEC"/>
</dbReference>
<comment type="similarity">
    <text evidence="2 11">Belongs to the peptidase S10 family.</text>
</comment>
<keyword evidence="4 11" id="KW-0121">Carboxypeptidase</keyword>
<evidence type="ECO:0000256" key="7">
    <source>
        <dbReference type="ARBA" id="ARBA00022801"/>
    </source>
</evidence>
<keyword evidence="9" id="KW-0325">Glycoprotein</keyword>
<dbReference type="GO" id="GO:0031638">
    <property type="term" value="P:zymogen activation"/>
    <property type="evidence" value="ECO:0007669"/>
    <property type="project" value="UniProtKB-ARBA"/>
</dbReference>
<proteinExistence type="inferred from homology"/>
<keyword evidence="8" id="KW-1015">Disulfide bond</keyword>
<dbReference type="AlphaFoldDB" id="A0A376B4Z1"/>
<dbReference type="FunFam" id="1.10.287.410:FF:000001">
    <property type="entry name" value="Carboxypeptidase Y"/>
    <property type="match status" value="1"/>
</dbReference>
<evidence type="ECO:0000256" key="3">
    <source>
        <dbReference type="ARBA" id="ARBA00022554"/>
    </source>
</evidence>
<dbReference type="Gene3D" id="1.10.287.410">
    <property type="match status" value="1"/>
</dbReference>
<comment type="catalytic activity">
    <reaction evidence="10">
        <text>Release of a C-terminal amino acid with broad specificity.</text>
        <dbReference type="EC" id="3.4.16.5"/>
    </reaction>
</comment>
<dbReference type="GO" id="GO:0000328">
    <property type="term" value="C:fungal-type vacuole lumen"/>
    <property type="evidence" value="ECO:0007669"/>
    <property type="project" value="UniProtKB-ARBA"/>
</dbReference>
<dbReference type="GO" id="GO:0006995">
    <property type="term" value="P:cellular response to nitrogen starvation"/>
    <property type="evidence" value="ECO:0007669"/>
    <property type="project" value="UniProtKB-ARBA"/>
</dbReference>
<dbReference type="PANTHER" id="PTHR11802">
    <property type="entry name" value="SERINE PROTEASE FAMILY S10 SERINE CARBOXYPEPTIDASE"/>
    <property type="match status" value="1"/>
</dbReference>
<feature type="chain" id="PRO_5016476733" description="Carboxypeptidase" evidence="11">
    <location>
        <begin position="21"/>
        <end position="481"/>
    </location>
</feature>
<dbReference type="Proteomes" id="UP000262825">
    <property type="component" value="Unassembled WGS sequence"/>
</dbReference>
<evidence type="ECO:0000313" key="13">
    <source>
        <dbReference type="Proteomes" id="UP000262825"/>
    </source>
</evidence>
<keyword evidence="7 11" id="KW-0378">Hydrolase</keyword>
<dbReference type="EC" id="3.4.16.-" evidence="11"/>
<evidence type="ECO:0000256" key="9">
    <source>
        <dbReference type="ARBA" id="ARBA00023180"/>
    </source>
</evidence>
<dbReference type="SUPFAM" id="SSF53474">
    <property type="entry name" value="alpha/beta-Hydrolases"/>
    <property type="match status" value="1"/>
</dbReference>
<gene>
    <name evidence="12" type="ORF">SCODWIG_01484</name>
</gene>
<evidence type="ECO:0000256" key="5">
    <source>
        <dbReference type="ARBA" id="ARBA00022670"/>
    </source>
</evidence>
<dbReference type="InterPro" id="IPR029058">
    <property type="entry name" value="AB_hydrolase_fold"/>
</dbReference>
<feature type="signal peptide" evidence="11">
    <location>
        <begin position="1"/>
        <end position="20"/>
    </location>
</feature>
<evidence type="ECO:0000256" key="1">
    <source>
        <dbReference type="ARBA" id="ARBA00004116"/>
    </source>
</evidence>
<evidence type="ECO:0000256" key="10">
    <source>
        <dbReference type="ARBA" id="ARBA00052076"/>
    </source>
</evidence>